<evidence type="ECO:0000256" key="1">
    <source>
        <dbReference type="ARBA" id="ARBA00022614"/>
    </source>
</evidence>
<dbReference type="InterPro" id="IPR003591">
    <property type="entry name" value="Leu-rich_rpt_typical-subtyp"/>
</dbReference>
<dbReference type="InterPro" id="IPR050216">
    <property type="entry name" value="LRR_domain-containing"/>
</dbReference>
<feature type="region of interest" description="Disordered" evidence="3">
    <location>
        <begin position="60"/>
        <end position="85"/>
    </location>
</feature>
<dbReference type="SUPFAM" id="SSF52058">
    <property type="entry name" value="L domain-like"/>
    <property type="match status" value="1"/>
</dbReference>
<reference evidence="5" key="1">
    <citation type="submission" date="2021-01" db="EMBL/GenBank/DDBJ databases">
        <authorList>
            <person name="Corre E."/>
            <person name="Pelletier E."/>
            <person name="Niang G."/>
            <person name="Scheremetjew M."/>
            <person name="Finn R."/>
            <person name="Kale V."/>
            <person name="Holt S."/>
            <person name="Cochrane G."/>
            <person name="Meng A."/>
            <person name="Brown T."/>
            <person name="Cohen L."/>
        </authorList>
    </citation>
    <scope>NUCLEOTIDE SEQUENCE</scope>
    <source>
        <strain evidence="5">308</strain>
    </source>
</reference>
<dbReference type="PROSITE" id="PS51450">
    <property type="entry name" value="LRR"/>
    <property type="match status" value="1"/>
</dbReference>
<proteinExistence type="predicted"/>
<evidence type="ECO:0000256" key="2">
    <source>
        <dbReference type="ARBA" id="ARBA00022737"/>
    </source>
</evidence>
<evidence type="ECO:0000259" key="4">
    <source>
        <dbReference type="Pfam" id="PF23598"/>
    </source>
</evidence>
<dbReference type="InterPro" id="IPR001611">
    <property type="entry name" value="Leu-rich_rpt"/>
</dbReference>
<gene>
    <name evidence="5" type="ORF">CHYS00102_LOCUS23227</name>
</gene>
<dbReference type="InterPro" id="IPR055414">
    <property type="entry name" value="LRR_R13L4/SHOC2-like"/>
</dbReference>
<feature type="compositionally biased region" description="Basic and acidic residues" evidence="3">
    <location>
        <begin position="65"/>
        <end position="85"/>
    </location>
</feature>
<dbReference type="InterPro" id="IPR032675">
    <property type="entry name" value="LRR_dom_sf"/>
</dbReference>
<dbReference type="PANTHER" id="PTHR48051">
    <property type="match status" value="1"/>
</dbReference>
<evidence type="ECO:0000313" key="5">
    <source>
        <dbReference type="EMBL" id="CAD8896013.1"/>
    </source>
</evidence>
<dbReference type="Pfam" id="PF23598">
    <property type="entry name" value="LRR_14"/>
    <property type="match status" value="1"/>
</dbReference>
<keyword evidence="2" id="KW-0677">Repeat</keyword>
<dbReference type="PANTHER" id="PTHR48051:SF46">
    <property type="entry name" value="LEUCINE RICH REPEAT-CONTAINING DOMAIN PROTEIN"/>
    <property type="match status" value="1"/>
</dbReference>
<name>A0A7S1BTY6_9STRA</name>
<dbReference type="SMART" id="SM00369">
    <property type="entry name" value="LRR_TYP"/>
    <property type="match status" value="4"/>
</dbReference>
<keyword evidence="1" id="KW-0433">Leucine-rich repeat</keyword>
<sequence>MSQLYSGDVDSRPPIFLKKFDASVAKYYYVNYFSGEATWDVPAANASVVVPLHGEETHVGLPLRPIEESKERGDDDRSENDKRTRDVGIEIGDGDIVNFSKNARRALLERRNRARRISEARTRADAKAAEFSRWESLWERACVSGRNSCSVSISNGEENCGAAGGYLSDRFLRRYRAEFGRDLVSLSLVRHGLEKVPSGISSSCPSLRVLNLTCNRISSLDDDVTRLRHLEELRLSSNRLCEVPITIGRLGKVLKVLELGDNRLTSLQDFIGRLSEVRRLNVSGNSLLSLPSTLTDMSSLECMIASNNQITSLPVDIGDADTFKYHSCQKSYPPSSRIDRDVEVFGNTPSFL</sequence>
<dbReference type="GO" id="GO:0005737">
    <property type="term" value="C:cytoplasm"/>
    <property type="evidence" value="ECO:0007669"/>
    <property type="project" value="TreeGrafter"/>
</dbReference>
<dbReference type="Gene3D" id="3.80.10.10">
    <property type="entry name" value="Ribonuclease Inhibitor"/>
    <property type="match status" value="1"/>
</dbReference>
<protein>
    <recommendedName>
        <fullName evidence="4">Disease resistance R13L4/SHOC-2-like LRR domain-containing protein</fullName>
    </recommendedName>
</protein>
<feature type="domain" description="Disease resistance R13L4/SHOC-2-like LRR" evidence="4">
    <location>
        <begin position="185"/>
        <end position="303"/>
    </location>
</feature>
<dbReference type="EMBL" id="HBFR01032009">
    <property type="protein sequence ID" value="CAD8896013.1"/>
    <property type="molecule type" value="Transcribed_RNA"/>
</dbReference>
<evidence type="ECO:0000256" key="3">
    <source>
        <dbReference type="SAM" id="MobiDB-lite"/>
    </source>
</evidence>
<accession>A0A7S1BTY6</accession>
<organism evidence="5">
    <name type="scientific">Corethron hystrix</name>
    <dbReference type="NCBI Taxonomy" id="216773"/>
    <lineage>
        <taxon>Eukaryota</taxon>
        <taxon>Sar</taxon>
        <taxon>Stramenopiles</taxon>
        <taxon>Ochrophyta</taxon>
        <taxon>Bacillariophyta</taxon>
        <taxon>Coscinodiscophyceae</taxon>
        <taxon>Corethrophycidae</taxon>
        <taxon>Corethrales</taxon>
        <taxon>Corethraceae</taxon>
        <taxon>Corethron</taxon>
    </lineage>
</organism>
<dbReference type="AlphaFoldDB" id="A0A7S1BTY6"/>